<dbReference type="Proteomes" id="UP000515928">
    <property type="component" value="Chromosome"/>
</dbReference>
<feature type="transmembrane region" description="Helical" evidence="1">
    <location>
        <begin position="38"/>
        <end position="65"/>
    </location>
</feature>
<dbReference type="KEGG" id="eio:H9L01_03360"/>
<evidence type="ECO:0000313" key="2">
    <source>
        <dbReference type="EMBL" id="QNN61421.1"/>
    </source>
</evidence>
<dbReference type="EMBL" id="CP060715">
    <property type="protein sequence ID" value="QNN61421.1"/>
    <property type="molecule type" value="Genomic_DNA"/>
</dbReference>
<organism evidence="2 3">
    <name type="scientific">Erysipelothrix inopinata</name>
    <dbReference type="NCBI Taxonomy" id="225084"/>
    <lineage>
        <taxon>Bacteria</taxon>
        <taxon>Bacillati</taxon>
        <taxon>Bacillota</taxon>
        <taxon>Erysipelotrichia</taxon>
        <taxon>Erysipelotrichales</taxon>
        <taxon>Erysipelotrichaceae</taxon>
        <taxon>Erysipelothrix</taxon>
    </lineage>
</organism>
<proteinExistence type="predicted"/>
<keyword evidence="3" id="KW-1185">Reference proteome</keyword>
<gene>
    <name evidence="2" type="ORF">H9L01_03360</name>
</gene>
<dbReference type="InterPro" id="IPR009526">
    <property type="entry name" value="DUF1146"/>
</dbReference>
<keyword evidence="1" id="KW-1133">Transmembrane helix</keyword>
<keyword evidence="1" id="KW-0812">Transmembrane</keyword>
<name>A0A7G9S0P6_9FIRM</name>
<dbReference type="RefSeq" id="WP_187534621.1">
    <property type="nucleotide sequence ID" value="NZ_CBCSHU010000006.1"/>
</dbReference>
<dbReference type="AlphaFoldDB" id="A0A7G9S0P6"/>
<evidence type="ECO:0000313" key="3">
    <source>
        <dbReference type="Proteomes" id="UP000515928"/>
    </source>
</evidence>
<dbReference type="Pfam" id="PF06612">
    <property type="entry name" value="DUF1146"/>
    <property type="match status" value="1"/>
</dbReference>
<sequence length="66" mass="7538">MIDIMRIVIYLVCFLLAGYALSGIDFEKIMKRGHTIHIQILYLLLSMGIGYLVAQFILGLSLNYIM</sequence>
<protein>
    <submittedName>
        <fullName evidence="2">DUF1146 domain-containing protein</fullName>
    </submittedName>
</protein>
<reference evidence="2 3" key="1">
    <citation type="submission" date="2020-08" db="EMBL/GenBank/DDBJ databases">
        <title>Genome sequence of Erysipelothrix inopinata DSM 15511T.</title>
        <authorList>
            <person name="Hyun D.-W."/>
            <person name="Bae J.-W."/>
        </authorList>
    </citation>
    <scope>NUCLEOTIDE SEQUENCE [LARGE SCALE GENOMIC DNA]</scope>
    <source>
        <strain evidence="2 3">DSM 15511</strain>
    </source>
</reference>
<accession>A0A7G9S0P6</accession>
<keyword evidence="1" id="KW-0472">Membrane</keyword>
<evidence type="ECO:0000256" key="1">
    <source>
        <dbReference type="SAM" id="Phobius"/>
    </source>
</evidence>